<reference evidence="1" key="1">
    <citation type="submission" date="2018-05" db="EMBL/GenBank/DDBJ databases">
        <authorList>
            <person name="Lanie J.A."/>
            <person name="Ng W.-L."/>
            <person name="Kazmierczak K.M."/>
            <person name="Andrzejewski T.M."/>
            <person name="Davidsen T.M."/>
            <person name="Wayne K.J."/>
            <person name="Tettelin H."/>
            <person name="Glass J.I."/>
            <person name="Rusch D."/>
            <person name="Podicherti R."/>
            <person name="Tsui H.-C.T."/>
            <person name="Winkler M.E."/>
        </authorList>
    </citation>
    <scope>NUCLEOTIDE SEQUENCE</scope>
</reference>
<sequence length="160" mass="18283">MADERSAGSVTDQATFERVALCVARQFEVKFEDLSAETVIEHLVPIEERKPWWYLMFGGSDDSFLKAPFLASALEDEFDFEFDNFELDQALKGAPSGGHTLAFWAWVVQRELNNQTCVIRLANYCPSCKKKNSHRRNGWSSLNDLTLPKCCHRCGHQFKS</sequence>
<organism evidence="1">
    <name type="scientific">marine metagenome</name>
    <dbReference type="NCBI Taxonomy" id="408172"/>
    <lineage>
        <taxon>unclassified sequences</taxon>
        <taxon>metagenomes</taxon>
        <taxon>ecological metagenomes</taxon>
    </lineage>
</organism>
<accession>A0A382LJQ1</accession>
<dbReference type="AlphaFoldDB" id="A0A382LJQ1"/>
<protein>
    <submittedName>
        <fullName evidence="1">Uncharacterized protein</fullName>
    </submittedName>
</protein>
<proteinExistence type="predicted"/>
<evidence type="ECO:0000313" key="1">
    <source>
        <dbReference type="EMBL" id="SVC36463.1"/>
    </source>
</evidence>
<gene>
    <name evidence="1" type="ORF">METZ01_LOCUS289317</name>
</gene>
<dbReference type="EMBL" id="UINC01087250">
    <property type="protein sequence ID" value="SVC36463.1"/>
    <property type="molecule type" value="Genomic_DNA"/>
</dbReference>
<name>A0A382LJQ1_9ZZZZ</name>